<organism evidence="1 2">
    <name type="scientific">Archangium minus</name>
    <dbReference type="NCBI Taxonomy" id="83450"/>
    <lineage>
        <taxon>Bacteria</taxon>
        <taxon>Pseudomonadati</taxon>
        <taxon>Myxococcota</taxon>
        <taxon>Myxococcia</taxon>
        <taxon>Myxococcales</taxon>
        <taxon>Cystobacterineae</taxon>
        <taxon>Archangiaceae</taxon>
        <taxon>Archangium</taxon>
    </lineage>
</organism>
<evidence type="ECO:0000313" key="2">
    <source>
        <dbReference type="Proteomes" id="UP001611383"/>
    </source>
</evidence>
<gene>
    <name evidence="1" type="ORF">F0U60_21375</name>
</gene>
<accession>A0ABY9WS13</accession>
<keyword evidence="2" id="KW-1185">Reference proteome</keyword>
<sequence length="423" mass="46604">MVRKLTAAALATLVVSCAPEPQKPVKVRALVLSGNSEYVPTEVELQTITDIVALEGQVAKMRGGARVVLDSNDPEANAAKTEEAFLRALLKEEGRPVTAHYITDDQGVLWPADFHTWNLVTTYYNLERAWDYFNKVVDVKQAELPQMTAYYFPEFIIADTSDEPMRDNAIFFAPTQSFMVLPFETITKAPLAINASVLTHEYAHMVFNRRVYNGRSLPEPISAWSLSGGTYTPALNVIKSLDEGLADYHAYVASCRSTFGCNKRVLYTSIDGQSESDRDLSKTTCMSRELRELLETANYNSVFSGREYQVGTILASALVNAEQSAADRETLARAVTAAYSDTTTTKPGFNQLAHAALNDQRAFTLAVAAKAIIRHISEFNLKQRVCSQFATRLQIPIEDLVGGVDDCPDSTTTIVGVCESINP</sequence>
<protein>
    <submittedName>
        <fullName evidence="1">Uncharacterized protein</fullName>
    </submittedName>
</protein>
<dbReference type="RefSeq" id="WP_395822709.1">
    <property type="nucleotide sequence ID" value="NZ_CP043494.1"/>
</dbReference>
<proteinExistence type="predicted"/>
<name>A0ABY9WS13_9BACT</name>
<dbReference type="EMBL" id="CP043494">
    <property type="protein sequence ID" value="WNG46383.1"/>
    <property type="molecule type" value="Genomic_DNA"/>
</dbReference>
<evidence type="ECO:0000313" key="1">
    <source>
        <dbReference type="EMBL" id="WNG46383.1"/>
    </source>
</evidence>
<dbReference type="SUPFAM" id="SSF55486">
    <property type="entry name" value="Metalloproteases ('zincins'), catalytic domain"/>
    <property type="match status" value="1"/>
</dbReference>
<reference evidence="1 2" key="1">
    <citation type="submission" date="2019-08" db="EMBL/GenBank/DDBJ databases">
        <title>Archangium and Cystobacter genomes.</title>
        <authorList>
            <person name="Chen I.-C.K."/>
            <person name="Wielgoss S."/>
        </authorList>
    </citation>
    <scope>NUCLEOTIDE SEQUENCE [LARGE SCALE GENOMIC DNA]</scope>
    <source>
        <strain evidence="1 2">Cbm 6</strain>
    </source>
</reference>
<dbReference type="PROSITE" id="PS51257">
    <property type="entry name" value="PROKAR_LIPOPROTEIN"/>
    <property type="match status" value="1"/>
</dbReference>
<dbReference type="Proteomes" id="UP001611383">
    <property type="component" value="Chromosome"/>
</dbReference>